<dbReference type="InterPro" id="IPR037066">
    <property type="entry name" value="Plug_dom_sf"/>
</dbReference>
<accession>C6XM24</accession>
<keyword evidence="5 10" id="KW-0812">Transmembrane</keyword>
<dbReference type="HOGENOM" id="CLU_008287_9_2_5"/>
<evidence type="ECO:0000256" key="2">
    <source>
        <dbReference type="ARBA" id="ARBA00009810"/>
    </source>
</evidence>
<keyword evidence="6 11" id="KW-0798">TonB box</keyword>
<evidence type="ECO:0000256" key="5">
    <source>
        <dbReference type="ARBA" id="ARBA00022692"/>
    </source>
</evidence>
<dbReference type="CDD" id="cd01347">
    <property type="entry name" value="ligand_gated_channel"/>
    <property type="match status" value="1"/>
</dbReference>
<dbReference type="Gene3D" id="2.40.170.20">
    <property type="entry name" value="TonB-dependent receptor, beta-barrel domain"/>
    <property type="match status" value="1"/>
</dbReference>
<comment type="subcellular location">
    <subcellularLocation>
        <location evidence="1 10">Cell outer membrane</location>
        <topology evidence="1 10">Multi-pass membrane protein</topology>
    </subcellularLocation>
</comment>
<keyword evidence="8 15" id="KW-0675">Receptor</keyword>
<feature type="signal peptide" evidence="12">
    <location>
        <begin position="1"/>
        <end position="27"/>
    </location>
</feature>
<evidence type="ECO:0000313" key="15">
    <source>
        <dbReference type="EMBL" id="ACT59856.1"/>
    </source>
</evidence>
<dbReference type="NCBIfam" id="TIGR01783">
    <property type="entry name" value="TonB-siderophor"/>
    <property type="match status" value="1"/>
</dbReference>
<dbReference type="GO" id="GO:0015344">
    <property type="term" value="F:siderophore uptake transmembrane transporter activity"/>
    <property type="evidence" value="ECO:0007669"/>
    <property type="project" value="TreeGrafter"/>
</dbReference>
<proteinExistence type="inferred from homology"/>
<dbReference type="Proteomes" id="UP000002745">
    <property type="component" value="Chromosome"/>
</dbReference>
<name>C6XM24_HIRBI</name>
<evidence type="ECO:0000256" key="11">
    <source>
        <dbReference type="RuleBase" id="RU003357"/>
    </source>
</evidence>
<dbReference type="PANTHER" id="PTHR32552">
    <property type="entry name" value="FERRICHROME IRON RECEPTOR-RELATED"/>
    <property type="match status" value="1"/>
</dbReference>
<dbReference type="InterPro" id="IPR036942">
    <property type="entry name" value="Beta-barrel_TonB_sf"/>
</dbReference>
<dbReference type="SUPFAM" id="SSF56935">
    <property type="entry name" value="Porins"/>
    <property type="match status" value="1"/>
</dbReference>
<evidence type="ECO:0000256" key="1">
    <source>
        <dbReference type="ARBA" id="ARBA00004571"/>
    </source>
</evidence>
<keyword evidence="16" id="KW-1185">Reference proteome</keyword>
<evidence type="ECO:0000256" key="7">
    <source>
        <dbReference type="ARBA" id="ARBA00023136"/>
    </source>
</evidence>
<dbReference type="Gene3D" id="2.170.130.10">
    <property type="entry name" value="TonB-dependent receptor, plug domain"/>
    <property type="match status" value="1"/>
</dbReference>
<dbReference type="AlphaFoldDB" id="C6XM24"/>
<dbReference type="GO" id="GO:0009279">
    <property type="term" value="C:cell outer membrane"/>
    <property type="evidence" value="ECO:0007669"/>
    <property type="project" value="UniProtKB-SubCell"/>
</dbReference>
<dbReference type="InterPro" id="IPR039426">
    <property type="entry name" value="TonB-dep_rcpt-like"/>
</dbReference>
<feature type="domain" description="TonB-dependent receptor plug" evidence="14">
    <location>
        <begin position="56"/>
        <end position="156"/>
    </location>
</feature>
<evidence type="ECO:0000256" key="9">
    <source>
        <dbReference type="ARBA" id="ARBA00023237"/>
    </source>
</evidence>
<keyword evidence="12" id="KW-0732">Signal</keyword>
<dbReference type="KEGG" id="hba:Hbal_2175"/>
<dbReference type="GO" id="GO:0038023">
    <property type="term" value="F:signaling receptor activity"/>
    <property type="evidence" value="ECO:0007669"/>
    <property type="project" value="InterPro"/>
</dbReference>
<dbReference type="Pfam" id="PF07715">
    <property type="entry name" value="Plug"/>
    <property type="match status" value="1"/>
</dbReference>
<dbReference type="InterPro" id="IPR012910">
    <property type="entry name" value="Plug_dom"/>
</dbReference>
<dbReference type="InterPro" id="IPR000531">
    <property type="entry name" value="Beta-barrel_TonB"/>
</dbReference>
<protein>
    <submittedName>
        <fullName evidence="15">TonB-dependent siderophore receptor</fullName>
    </submittedName>
</protein>
<dbReference type="PROSITE" id="PS52016">
    <property type="entry name" value="TONB_DEPENDENT_REC_3"/>
    <property type="match status" value="1"/>
</dbReference>
<dbReference type="OrthoDB" id="7313036at2"/>
<keyword evidence="7 10" id="KW-0472">Membrane</keyword>
<dbReference type="GO" id="GO:0015891">
    <property type="term" value="P:siderophore transport"/>
    <property type="evidence" value="ECO:0007669"/>
    <property type="project" value="InterPro"/>
</dbReference>
<organism evidence="15 16">
    <name type="scientific">Hirschia baltica (strain ATCC 49814 / DSM 5838 / IFAM 1418)</name>
    <dbReference type="NCBI Taxonomy" id="582402"/>
    <lineage>
        <taxon>Bacteria</taxon>
        <taxon>Pseudomonadati</taxon>
        <taxon>Pseudomonadota</taxon>
        <taxon>Alphaproteobacteria</taxon>
        <taxon>Hyphomonadales</taxon>
        <taxon>Hyphomonadaceae</taxon>
        <taxon>Hirschia</taxon>
    </lineage>
</organism>
<dbReference type="InterPro" id="IPR010105">
    <property type="entry name" value="TonB_sidphr_rcpt"/>
</dbReference>
<feature type="chain" id="PRO_5002971455" evidence="12">
    <location>
        <begin position="28"/>
        <end position="717"/>
    </location>
</feature>
<dbReference type="eggNOG" id="COG4774">
    <property type="taxonomic scope" value="Bacteria"/>
</dbReference>
<evidence type="ECO:0000259" key="13">
    <source>
        <dbReference type="Pfam" id="PF00593"/>
    </source>
</evidence>
<evidence type="ECO:0000256" key="10">
    <source>
        <dbReference type="PROSITE-ProRule" id="PRU01360"/>
    </source>
</evidence>
<dbReference type="STRING" id="582402.Hbal_2175"/>
<keyword evidence="3 10" id="KW-0813">Transport</keyword>
<evidence type="ECO:0000256" key="8">
    <source>
        <dbReference type="ARBA" id="ARBA00023170"/>
    </source>
</evidence>
<evidence type="ECO:0000259" key="14">
    <source>
        <dbReference type="Pfam" id="PF07715"/>
    </source>
</evidence>
<evidence type="ECO:0000256" key="12">
    <source>
        <dbReference type="SAM" id="SignalP"/>
    </source>
</evidence>
<evidence type="ECO:0000313" key="16">
    <source>
        <dbReference type="Proteomes" id="UP000002745"/>
    </source>
</evidence>
<evidence type="ECO:0000256" key="3">
    <source>
        <dbReference type="ARBA" id="ARBA00022448"/>
    </source>
</evidence>
<feature type="domain" description="TonB-dependent receptor-like beta-barrel" evidence="13">
    <location>
        <begin position="292"/>
        <end position="685"/>
    </location>
</feature>
<dbReference type="EMBL" id="CP001678">
    <property type="protein sequence ID" value="ACT59856.1"/>
    <property type="molecule type" value="Genomic_DNA"/>
</dbReference>
<gene>
    <name evidence="15" type="ordered locus">Hbal_2175</name>
</gene>
<reference evidence="16" key="1">
    <citation type="journal article" date="2011" name="J. Bacteriol.">
        <title>Genome sequences of eight morphologically diverse alphaproteobacteria.</title>
        <authorList>
            <consortium name="US DOE Joint Genome Institute"/>
            <person name="Brown P.J."/>
            <person name="Kysela D.T."/>
            <person name="Buechlein A."/>
            <person name="Hemmerich C."/>
            <person name="Brun Y.V."/>
        </authorList>
    </citation>
    <scope>NUCLEOTIDE SEQUENCE [LARGE SCALE GENOMIC DNA]</scope>
    <source>
        <strain evidence="16">ATCC 49814 / DSM 5838 / IFAM 1418</strain>
    </source>
</reference>
<evidence type="ECO:0000256" key="6">
    <source>
        <dbReference type="ARBA" id="ARBA00023077"/>
    </source>
</evidence>
<comment type="similarity">
    <text evidence="2 10 11">Belongs to the TonB-dependent receptor family.</text>
</comment>
<keyword evidence="4 10" id="KW-1134">Transmembrane beta strand</keyword>
<sequence length="717" mass="78846">MGIFNIMKRFILLSMAATCLVPVLAQAQDVQDTIIVTGQSNLDLETSIAGRLGLSNRETPAIVDVVTQTDLQQQGARTAIEALNAAPGITSGHLPGSTASVSMRGFHRAVNYLFDGVRQANSDAGMRDYDSWMFERIEVIKGPASVTSGEGALAGAINFVPRQPKLGEIGGEVFASYGDHDTARFAGDLNTPIGDNMALRSDLSFAKSGGWIDGTDSQKIAGRLAFLAQPTDKLSITLSADYFEDEFDTAYYGTPIVSSEIARNPSNVVSGSAGLVLDEEMRDVNFNVLDGDMASENTWLRAKAEYQIFEDWTLVSDTSWYTSDRHWIDADEYTFNGATGLVDRYATHITHDHQYWNQRLHMAYDGNLVGHRNRFTAGLEVSDTDFFTLRRFGSATSVDPFNPERGVFPPEDPSNFTYQQDVTADVKALAYFMEDAFNITNDWLIVGGVRLDKFELDRQVIDVISDDVINYGQEYDPVTWRLGTVYNLKPQTQLFAQYTRAATPVTGLFFMSSSRADFDVSTGDSYEVGIKSSLFRESLNVTASVFHITQDDILTRDPNNPNITVQGGSQISEGGELSLNWTPTDEWSASLSASLLNAEFDELIEGGGGDRSGNRPSNTPEQLADFVVTYTPDALPISITGAVRHNGDAFTSNANDVKLESYTLLDAAVSWNAEFGKFTLRGRNLTDEFYANWSGYSSGLVFVGEPRSFELSYSRSF</sequence>
<evidence type="ECO:0000256" key="4">
    <source>
        <dbReference type="ARBA" id="ARBA00022452"/>
    </source>
</evidence>
<dbReference type="PANTHER" id="PTHR32552:SF84">
    <property type="entry name" value="TONB-DEPENDENT RECEPTOR-RELATED"/>
    <property type="match status" value="1"/>
</dbReference>
<keyword evidence="9 10" id="KW-0998">Cell outer membrane</keyword>
<dbReference type="Pfam" id="PF00593">
    <property type="entry name" value="TonB_dep_Rec_b-barrel"/>
    <property type="match status" value="1"/>
</dbReference>